<comment type="subunit">
    <text evidence="2">Homotrimer.</text>
</comment>
<keyword evidence="9" id="KW-0472">Membrane</keyword>
<feature type="signal peptide" evidence="11">
    <location>
        <begin position="1"/>
        <end position="22"/>
    </location>
</feature>
<evidence type="ECO:0000256" key="10">
    <source>
        <dbReference type="ARBA" id="ARBA00023237"/>
    </source>
</evidence>
<evidence type="ECO:0000313" key="14">
    <source>
        <dbReference type="Proteomes" id="UP000272778"/>
    </source>
</evidence>
<evidence type="ECO:0000256" key="4">
    <source>
        <dbReference type="ARBA" id="ARBA00022452"/>
    </source>
</evidence>
<keyword evidence="7" id="KW-0406">Ion transport</keyword>
<dbReference type="GO" id="GO:0006811">
    <property type="term" value="P:monoatomic ion transport"/>
    <property type="evidence" value="ECO:0007669"/>
    <property type="project" value="UniProtKB-KW"/>
</dbReference>
<dbReference type="CDD" id="cd00342">
    <property type="entry name" value="gram_neg_porins"/>
    <property type="match status" value="1"/>
</dbReference>
<dbReference type="InterPro" id="IPR050298">
    <property type="entry name" value="Gram-neg_bact_OMP"/>
</dbReference>
<dbReference type="PANTHER" id="PTHR34501">
    <property type="entry name" value="PROTEIN YDDL-RELATED"/>
    <property type="match status" value="1"/>
</dbReference>
<proteinExistence type="predicted"/>
<dbReference type="GO" id="GO:0015288">
    <property type="term" value="F:porin activity"/>
    <property type="evidence" value="ECO:0007669"/>
    <property type="project" value="UniProtKB-KW"/>
</dbReference>
<evidence type="ECO:0000256" key="9">
    <source>
        <dbReference type="ARBA" id="ARBA00023136"/>
    </source>
</evidence>
<evidence type="ECO:0000259" key="12">
    <source>
        <dbReference type="Pfam" id="PF13609"/>
    </source>
</evidence>
<keyword evidence="8" id="KW-0626">Porin</keyword>
<name>A0A3N6N004_9BURK</name>
<dbReference type="GO" id="GO:0009279">
    <property type="term" value="C:cell outer membrane"/>
    <property type="evidence" value="ECO:0007669"/>
    <property type="project" value="UniProtKB-SubCell"/>
</dbReference>
<dbReference type="Gene3D" id="2.40.160.10">
    <property type="entry name" value="Porin"/>
    <property type="match status" value="1"/>
</dbReference>
<evidence type="ECO:0000313" key="13">
    <source>
        <dbReference type="EMBL" id="RQH09608.1"/>
    </source>
</evidence>
<dbReference type="RefSeq" id="WP_124149014.1">
    <property type="nucleotide sequence ID" value="NZ_RQIS01000001.1"/>
</dbReference>
<dbReference type="SUPFAM" id="SSF56935">
    <property type="entry name" value="Porins"/>
    <property type="match status" value="1"/>
</dbReference>
<evidence type="ECO:0000256" key="5">
    <source>
        <dbReference type="ARBA" id="ARBA00022692"/>
    </source>
</evidence>
<dbReference type="AlphaFoldDB" id="A0A3N6N004"/>
<feature type="chain" id="PRO_5018152627" evidence="11">
    <location>
        <begin position="23"/>
        <end position="372"/>
    </location>
</feature>
<gene>
    <name evidence="13" type="ORF">D1Y85_00105</name>
</gene>
<dbReference type="Proteomes" id="UP000272778">
    <property type="component" value="Unassembled WGS sequence"/>
</dbReference>
<evidence type="ECO:0000256" key="1">
    <source>
        <dbReference type="ARBA" id="ARBA00004571"/>
    </source>
</evidence>
<keyword evidence="14" id="KW-1185">Reference proteome</keyword>
<dbReference type="InterPro" id="IPR033900">
    <property type="entry name" value="Gram_neg_porin_domain"/>
</dbReference>
<keyword evidence="10" id="KW-0998">Cell outer membrane</keyword>
<evidence type="ECO:0000256" key="8">
    <source>
        <dbReference type="ARBA" id="ARBA00023114"/>
    </source>
</evidence>
<sequence length="372" mass="39593">MKKTTAAIGAALLALSAQSAFAQSSVTLYGIVDTSIRYLSNADSQNNGQVAMGVGPVTGSRWGLKGSEDLGGGLSTIFRLENGFNLWNGAFASSGNLFNRSAYVGLKSDKYGQLTFGRQKTPFFDEYGDTFDPLTLGNYWQNSWIYNPIGPFLYSNNSAKYTYAIGGLSVKAMYGFGNTAGSVGQNSMYAFTATYAYGPVEGIVGWQQNDTPKVNNAFKSAGTGNGKWNQVNVGVVYTVVPAVRLLAGWLHSQDNTGTVDNAQAQAGLPATANVSPNRIDDNFYLGTTWQATAPLLVTAVGYYGEARNAALLNGGLGNGKNYSATVLAEYSLSKRTEVYGTVDYTHGTGAYTIDYPGRNNQTGVAVGLRNIF</sequence>
<protein>
    <submittedName>
        <fullName evidence="13">Porin</fullName>
    </submittedName>
</protein>
<evidence type="ECO:0000256" key="3">
    <source>
        <dbReference type="ARBA" id="ARBA00022448"/>
    </source>
</evidence>
<keyword evidence="5" id="KW-0812">Transmembrane</keyword>
<evidence type="ECO:0000256" key="6">
    <source>
        <dbReference type="ARBA" id="ARBA00022729"/>
    </source>
</evidence>
<organism evidence="13 14">
    <name type="scientific">Paraburkholderia dinghuensis</name>
    <dbReference type="NCBI Taxonomy" id="2305225"/>
    <lineage>
        <taxon>Bacteria</taxon>
        <taxon>Pseudomonadati</taxon>
        <taxon>Pseudomonadota</taxon>
        <taxon>Betaproteobacteria</taxon>
        <taxon>Burkholderiales</taxon>
        <taxon>Burkholderiaceae</taxon>
        <taxon>Paraburkholderia</taxon>
    </lineage>
</organism>
<dbReference type="Pfam" id="PF13609">
    <property type="entry name" value="Porin_4"/>
    <property type="match status" value="1"/>
</dbReference>
<evidence type="ECO:0000256" key="7">
    <source>
        <dbReference type="ARBA" id="ARBA00023065"/>
    </source>
</evidence>
<feature type="domain" description="Porin" evidence="12">
    <location>
        <begin position="10"/>
        <end position="349"/>
    </location>
</feature>
<accession>A0A3N6N004</accession>
<comment type="subcellular location">
    <subcellularLocation>
        <location evidence="1">Cell outer membrane</location>
        <topology evidence="1">Multi-pass membrane protein</topology>
    </subcellularLocation>
</comment>
<evidence type="ECO:0000256" key="11">
    <source>
        <dbReference type="SAM" id="SignalP"/>
    </source>
</evidence>
<dbReference type="GO" id="GO:0046930">
    <property type="term" value="C:pore complex"/>
    <property type="evidence" value="ECO:0007669"/>
    <property type="project" value="UniProtKB-KW"/>
</dbReference>
<evidence type="ECO:0000256" key="2">
    <source>
        <dbReference type="ARBA" id="ARBA00011233"/>
    </source>
</evidence>
<dbReference type="EMBL" id="RQIS01000001">
    <property type="protein sequence ID" value="RQH09608.1"/>
    <property type="molecule type" value="Genomic_DNA"/>
</dbReference>
<keyword evidence="3" id="KW-0813">Transport</keyword>
<reference evidence="13 14" key="1">
    <citation type="submission" date="2018-11" db="EMBL/GenBank/DDBJ databases">
        <title>Paraburkholderia sp. DHOA04, isolated from soil.</title>
        <authorList>
            <person name="Gao Z.-H."/>
            <person name="Qiu L.-H."/>
            <person name="Fu J.-C."/>
        </authorList>
    </citation>
    <scope>NUCLEOTIDE SEQUENCE [LARGE SCALE GENOMIC DNA]</scope>
    <source>
        <strain evidence="13 14">DHOA04</strain>
    </source>
</reference>
<dbReference type="PANTHER" id="PTHR34501:SF9">
    <property type="entry name" value="MAJOR OUTER MEMBRANE PROTEIN P.IA"/>
    <property type="match status" value="1"/>
</dbReference>
<dbReference type="OrthoDB" id="8982743at2"/>
<dbReference type="InterPro" id="IPR023614">
    <property type="entry name" value="Porin_dom_sf"/>
</dbReference>
<keyword evidence="4" id="KW-1134">Transmembrane beta strand</keyword>
<keyword evidence="6 11" id="KW-0732">Signal</keyword>
<comment type="caution">
    <text evidence="13">The sequence shown here is derived from an EMBL/GenBank/DDBJ whole genome shotgun (WGS) entry which is preliminary data.</text>
</comment>